<sequence>MLKKDQTTQEIFSIITESDTIQGIKETLKLCMDSLKNNTLQSLLSKDTEYQALRLEYLQAYGLYQGADFTEAQRDIIDTVLARKDESDFEYIANAYMAGLLDSYRILRNFGLTLE</sequence>
<comment type="caution">
    <text evidence="1">The sequence shown here is derived from an EMBL/GenBank/DDBJ whole genome shotgun (WGS) entry which is preliminary data.</text>
</comment>
<evidence type="ECO:0000313" key="2">
    <source>
        <dbReference type="Proteomes" id="UP000274920"/>
    </source>
</evidence>
<proteinExistence type="predicted"/>
<name>A0A3R8LEI1_9FIRM</name>
<evidence type="ECO:0000313" key="1">
    <source>
        <dbReference type="EMBL" id="RRK31667.1"/>
    </source>
</evidence>
<accession>A0A3R8LEI1</accession>
<gene>
    <name evidence="1" type="ORF">EBB54_10050</name>
</gene>
<protein>
    <submittedName>
        <fullName evidence="1">Uncharacterized protein</fullName>
    </submittedName>
</protein>
<dbReference type="AlphaFoldDB" id="A0A3R8LEI1"/>
<reference evidence="1" key="1">
    <citation type="submission" date="2018-10" db="EMBL/GenBank/DDBJ databases">
        <title>Schaedlerella arabinophila gen. nov. sp. nov., isolated from the mouse intestinal tract and comparative analysis with the genome of the closely related altered Schaedler flora strain ASF502.</title>
        <authorList>
            <person name="Miyake S."/>
            <person name="Soh M."/>
            <person name="Seedorf H."/>
        </authorList>
    </citation>
    <scope>NUCLEOTIDE SEQUENCE [LARGE SCALE GENOMIC DNA]</scope>
    <source>
        <strain evidence="1">DSM 106076</strain>
    </source>
</reference>
<dbReference type="Proteomes" id="UP000274920">
    <property type="component" value="Unassembled WGS sequence"/>
</dbReference>
<keyword evidence="2" id="KW-1185">Reference proteome</keyword>
<dbReference type="RefSeq" id="WP_125127296.1">
    <property type="nucleotide sequence ID" value="NZ_RHJS01000002.1"/>
</dbReference>
<organism evidence="1 2">
    <name type="scientific">Schaedlerella arabinosiphila</name>
    <dbReference type="NCBI Taxonomy" id="2044587"/>
    <lineage>
        <taxon>Bacteria</taxon>
        <taxon>Bacillati</taxon>
        <taxon>Bacillota</taxon>
        <taxon>Clostridia</taxon>
        <taxon>Lachnospirales</taxon>
        <taxon>Lachnospiraceae</taxon>
        <taxon>Schaedlerella</taxon>
    </lineage>
</organism>
<dbReference type="EMBL" id="RHJS01000002">
    <property type="protein sequence ID" value="RRK31667.1"/>
    <property type="molecule type" value="Genomic_DNA"/>
</dbReference>